<sequence length="65" mass="7758">MSERVSELTQSVQDSYSNMTRMPLIWQKFYPRFYHTGQLSRKRDIRSSPVLNETLDETETLSRIC</sequence>
<protein>
    <submittedName>
        <fullName evidence="1">Uncharacterized protein</fullName>
    </submittedName>
</protein>
<reference evidence="1" key="1">
    <citation type="journal article" date="2023" name="Insect Mol. Biol.">
        <title>Genome sequencing provides insights into the evolution of gene families encoding plant cell wall-degrading enzymes in longhorned beetles.</title>
        <authorList>
            <person name="Shin N.R."/>
            <person name="Okamura Y."/>
            <person name="Kirsch R."/>
            <person name="Pauchet Y."/>
        </authorList>
    </citation>
    <scope>NUCLEOTIDE SEQUENCE</scope>
    <source>
        <strain evidence="1">MMC_N1</strain>
    </source>
</reference>
<gene>
    <name evidence="1" type="ORF">NQ317_019891</name>
</gene>
<dbReference type="EMBL" id="JAPWTJ010004304">
    <property type="protein sequence ID" value="KAJ8946375.1"/>
    <property type="molecule type" value="Genomic_DNA"/>
</dbReference>
<keyword evidence="2" id="KW-1185">Reference proteome</keyword>
<dbReference type="Proteomes" id="UP001162164">
    <property type="component" value="Unassembled WGS sequence"/>
</dbReference>
<evidence type="ECO:0000313" key="2">
    <source>
        <dbReference type="Proteomes" id="UP001162164"/>
    </source>
</evidence>
<evidence type="ECO:0000313" key="1">
    <source>
        <dbReference type="EMBL" id="KAJ8946375.1"/>
    </source>
</evidence>
<organism evidence="1 2">
    <name type="scientific">Molorchus minor</name>
    <dbReference type="NCBI Taxonomy" id="1323400"/>
    <lineage>
        <taxon>Eukaryota</taxon>
        <taxon>Metazoa</taxon>
        <taxon>Ecdysozoa</taxon>
        <taxon>Arthropoda</taxon>
        <taxon>Hexapoda</taxon>
        <taxon>Insecta</taxon>
        <taxon>Pterygota</taxon>
        <taxon>Neoptera</taxon>
        <taxon>Endopterygota</taxon>
        <taxon>Coleoptera</taxon>
        <taxon>Polyphaga</taxon>
        <taxon>Cucujiformia</taxon>
        <taxon>Chrysomeloidea</taxon>
        <taxon>Cerambycidae</taxon>
        <taxon>Lamiinae</taxon>
        <taxon>Monochamini</taxon>
        <taxon>Molorchus</taxon>
    </lineage>
</organism>
<name>A0ABQ9IQQ1_9CUCU</name>
<accession>A0ABQ9IQQ1</accession>
<comment type="caution">
    <text evidence="1">The sequence shown here is derived from an EMBL/GenBank/DDBJ whole genome shotgun (WGS) entry which is preliminary data.</text>
</comment>
<proteinExistence type="predicted"/>